<protein>
    <submittedName>
        <fullName evidence="1">Uncharacterized protein</fullName>
    </submittedName>
</protein>
<reference evidence="1" key="1">
    <citation type="submission" date="2020-03" db="EMBL/GenBank/DDBJ databases">
        <title>Draft sequencing of Paenibacilllus sp. S3N08.</title>
        <authorList>
            <person name="Kim D.-U."/>
        </authorList>
    </citation>
    <scope>NUCLEOTIDE SEQUENCE</scope>
    <source>
        <strain evidence="1">S3N08</strain>
    </source>
</reference>
<dbReference type="RefSeq" id="WP_166153456.1">
    <property type="nucleotide sequence ID" value="NZ_JAAOIW010000011.1"/>
</dbReference>
<dbReference type="Proteomes" id="UP001165962">
    <property type="component" value="Unassembled WGS sequence"/>
</dbReference>
<evidence type="ECO:0000313" key="1">
    <source>
        <dbReference type="EMBL" id="NHN33143.1"/>
    </source>
</evidence>
<accession>A0ABX0JB23</accession>
<dbReference type="EMBL" id="JAAOIW010000011">
    <property type="protein sequence ID" value="NHN33143.1"/>
    <property type="molecule type" value="Genomic_DNA"/>
</dbReference>
<name>A0ABX0JB23_9BACL</name>
<proteinExistence type="predicted"/>
<sequence length="284" mass="33281">MWDIIMYLGIGLVVYFLYRGLNNKPIIPGLSGRKKKDSNKRQAATQVKEIKGSFNDLIGVKQVFGNLFELHSDNKDVRKFVGSVRCEPINYALRSYDEQAETDRAYEHLLASLSLGPGREVKIAPHVHSRPIELVDQMKLYYDNFPNLDPIAQRYAQSMFFPFMETWQKAVEEYDYARYFLVMLDYTEKLIGDMDEESILIKVRNEFGRLGSNIMSNYGKMGGYSEVCQQRQLYEALYFATHKKTASIKNFRRLFERENTLSQFALSDYSRDSYRYLEEEENEE</sequence>
<organism evidence="1 2">
    <name type="scientific">Paenibacillus agricola</name>
    <dbReference type="NCBI Taxonomy" id="2716264"/>
    <lineage>
        <taxon>Bacteria</taxon>
        <taxon>Bacillati</taxon>
        <taxon>Bacillota</taxon>
        <taxon>Bacilli</taxon>
        <taxon>Bacillales</taxon>
        <taxon>Paenibacillaceae</taxon>
        <taxon>Paenibacillus</taxon>
    </lineage>
</organism>
<keyword evidence="2" id="KW-1185">Reference proteome</keyword>
<evidence type="ECO:0000313" key="2">
    <source>
        <dbReference type="Proteomes" id="UP001165962"/>
    </source>
</evidence>
<gene>
    <name evidence="1" type="ORF">G9U52_25325</name>
</gene>
<comment type="caution">
    <text evidence="1">The sequence shown here is derived from an EMBL/GenBank/DDBJ whole genome shotgun (WGS) entry which is preliminary data.</text>
</comment>